<evidence type="ECO:0000313" key="4">
    <source>
        <dbReference type="Proteomes" id="UP001303046"/>
    </source>
</evidence>
<keyword evidence="2" id="KW-0732">Signal</keyword>
<comment type="caution">
    <text evidence="3">The sequence shown here is derived from an EMBL/GenBank/DDBJ whole genome shotgun (WGS) entry which is preliminary data.</text>
</comment>
<dbReference type="Proteomes" id="UP001303046">
    <property type="component" value="Unassembled WGS sequence"/>
</dbReference>
<accession>A0ABR1BWK7</accession>
<proteinExistence type="inferred from homology"/>
<evidence type="ECO:0000256" key="1">
    <source>
        <dbReference type="ARBA" id="ARBA00006488"/>
    </source>
</evidence>
<evidence type="ECO:0008006" key="5">
    <source>
        <dbReference type="Google" id="ProtNLM"/>
    </source>
</evidence>
<keyword evidence="4" id="KW-1185">Reference proteome</keyword>
<name>A0ABR1BWK7_NECAM</name>
<evidence type="ECO:0000313" key="3">
    <source>
        <dbReference type="EMBL" id="KAK6730716.1"/>
    </source>
</evidence>
<reference evidence="3 4" key="1">
    <citation type="submission" date="2023-08" db="EMBL/GenBank/DDBJ databases">
        <title>A Necator americanus chromosomal reference genome.</title>
        <authorList>
            <person name="Ilik V."/>
            <person name="Petrzelkova K.J."/>
            <person name="Pardy F."/>
            <person name="Fuh T."/>
            <person name="Niatou-Singa F.S."/>
            <person name="Gouil Q."/>
            <person name="Baker L."/>
            <person name="Ritchie M.E."/>
            <person name="Jex A.R."/>
            <person name="Gazzola D."/>
            <person name="Li H."/>
            <person name="Toshio Fujiwara R."/>
            <person name="Zhan B."/>
            <person name="Aroian R.V."/>
            <person name="Pafco B."/>
            <person name="Schwarz E.M."/>
        </authorList>
    </citation>
    <scope>NUCLEOTIDE SEQUENCE [LARGE SCALE GENOMIC DNA]</scope>
    <source>
        <strain evidence="3 4">Aroian</strain>
        <tissue evidence="3">Whole animal</tissue>
    </source>
</reference>
<evidence type="ECO:0000256" key="2">
    <source>
        <dbReference type="SAM" id="SignalP"/>
    </source>
</evidence>
<gene>
    <name evidence="3" type="primary">Necator_chrI.g3409</name>
    <name evidence="3" type="ORF">RB195_007280</name>
</gene>
<sequence length="288" mass="31955">MRRLLFGLLLTVTCSAQFFNEDIVKYGQTLFNDCTTCHLEEAVKQHPDLMETVVSKIPILPSVFRADALIMVRRWEKKIVESPASDCRKICETLETNTTGCGMILTLSEHMSKFLIAIQEETKKICNDERKCLEQQRDNILLISATIKDIIRALASAFDPQNRCDVDGSSSALGNFELSKLYTNGQFLNCQLCYSFLQFLDTAIAGGQTNTSKTILNAIGVAAQDVCVAINLPALLHLLVPALGDLQCTVMPEVIIFVFQFVISPKLGAEAQQTCSALYSYCSDVFDQ</sequence>
<feature type="signal peptide" evidence="2">
    <location>
        <begin position="1"/>
        <end position="16"/>
    </location>
</feature>
<comment type="similarity">
    <text evidence="1">Belongs to the cytochrome c family.</text>
</comment>
<organism evidence="3 4">
    <name type="scientific">Necator americanus</name>
    <name type="common">Human hookworm</name>
    <dbReference type="NCBI Taxonomy" id="51031"/>
    <lineage>
        <taxon>Eukaryota</taxon>
        <taxon>Metazoa</taxon>
        <taxon>Ecdysozoa</taxon>
        <taxon>Nematoda</taxon>
        <taxon>Chromadorea</taxon>
        <taxon>Rhabditida</taxon>
        <taxon>Rhabditina</taxon>
        <taxon>Rhabditomorpha</taxon>
        <taxon>Strongyloidea</taxon>
        <taxon>Ancylostomatidae</taxon>
        <taxon>Bunostominae</taxon>
        <taxon>Necator</taxon>
    </lineage>
</organism>
<feature type="chain" id="PRO_5045082659" description="Surfactant protein B" evidence="2">
    <location>
        <begin position="17"/>
        <end position="288"/>
    </location>
</feature>
<dbReference type="EMBL" id="JAVFWL010000001">
    <property type="protein sequence ID" value="KAK6730716.1"/>
    <property type="molecule type" value="Genomic_DNA"/>
</dbReference>
<dbReference type="InterPro" id="IPR036909">
    <property type="entry name" value="Cyt_c-like_dom_sf"/>
</dbReference>
<protein>
    <recommendedName>
        <fullName evidence="5">Surfactant protein B</fullName>
    </recommendedName>
</protein>
<dbReference type="SUPFAM" id="SSF46626">
    <property type="entry name" value="Cytochrome c"/>
    <property type="match status" value="1"/>
</dbReference>